<dbReference type="PANTHER" id="PTHR43510:SF1">
    <property type="entry name" value="AMINOTRANSFERASE FUNCTION, HYPOTHETICAL (EUROFUNG)"/>
    <property type="match status" value="1"/>
</dbReference>
<evidence type="ECO:0000259" key="1">
    <source>
        <dbReference type="Pfam" id="PF00155"/>
    </source>
</evidence>
<accession>A0A0D1Y3K6</accession>
<dbReference type="HOGENOM" id="CLU_017584_4_4_1"/>
<dbReference type="SUPFAM" id="SSF53383">
    <property type="entry name" value="PLP-dependent transferases"/>
    <property type="match status" value="1"/>
</dbReference>
<dbReference type="OrthoDB" id="7042322at2759"/>
<dbReference type="CDD" id="cd00609">
    <property type="entry name" value="AAT_like"/>
    <property type="match status" value="1"/>
</dbReference>
<keyword evidence="3" id="KW-1185">Reference proteome</keyword>
<dbReference type="InterPro" id="IPR004839">
    <property type="entry name" value="Aminotransferase_I/II_large"/>
</dbReference>
<dbReference type="GO" id="GO:0030170">
    <property type="term" value="F:pyridoxal phosphate binding"/>
    <property type="evidence" value="ECO:0007669"/>
    <property type="project" value="InterPro"/>
</dbReference>
<sequence length="401" mass="44136">MDGNFGFNKLHYWLCSGKPDTISIGGSAPPSLTLSDMVELSTDPKITQAALDFGHIKFDVGSPQGNRQLRETIAATYNKELSQLSPDDVIVANGTTGANHIVHQSLLKSGDHVICQYPAYGPCIEEPEHIGCNISYLRLDPDNGWALDMKQLEGLIRPGRTKLLVVNNPVNPTGTHLTTAEQREIVALCKKYNVVVHCDENFHSLYHADGDVPTSVIEHAALDYDNVVVTQSLSKVYGLSGVRIGWIVTRSADLRKTFLSYRVMSLVSVSLIDEAIALEVLGPRVRPRIVSKNLQLAKTNIGLLQAFIDAHPEVCDWVPPTAGSTVFVKFKDPGTGELVDEVDFCKKLHEKKKLMLAPGTICFGHGDLKDEFKGRIRIHFTCPTEKLKAGLQLLDEFLAEL</sequence>
<reference evidence="2 3" key="1">
    <citation type="submission" date="2015-01" db="EMBL/GenBank/DDBJ databases">
        <title>The Genome Sequence of Ochroconis gallopava CBS43764.</title>
        <authorList>
            <consortium name="The Broad Institute Genomics Platform"/>
            <person name="Cuomo C."/>
            <person name="de Hoog S."/>
            <person name="Gorbushina A."/>
            <person name="Stielow B."/>
            <person name="Teixiera M."/>
            <person name="Abouelleil A."/>
            <person name="Chapman S.B."/>
            <person name="Priest M."/>
            <person name="Young S.K."/>
            <person name="Wortman J."/>
            <person name="Nusbaum C."/>
            <person name="Birren B."/>
        </authorList>
    </citation>
    <scope>NUCLEOTIDE SEQUENCE [LARGE SCALE GENOMIC DNA]</scope>
    <source>
        <strain evidence="2 3">CBS 43764</strain>
    </source>
</reference>
<name>A0A0D1Y3K6_9PEZI</name>
<dbReference type="Proteomes" id="UP000053259">
    <property type="component" value="Unassembled WGS sequence"/>
</dbReference>
<dbReference type="InterPro" id="IPR015422">
    <property type="entry name" value="PyrdxlP-dep_Trfase_small"/>
</dbReference>
<feature type="domain" description="Aminotransferase class I/classII large" evidence="1">
    <location>
        <begin position="58"/>
        <end position="391"/>
    </location>
</feature>
<dbReference type="GeneID" id="27308351"/>
<proteinExistence type="predicted"/>
<dbReference type="PANTHER" id="PTHR43510">
    <property type="entry name" value="AMINOTRANSFERASE FUNCTION, HYPOTHETICAL (EUROFUNG)"/>
    <property type="match status" value="1"/>
</dbReference>
<dbReference type="VEuPathDB" id="FungiDB:PV09_00378"/>
<dbReference type="Gene3D" id="3.40.640.10">
    <property type="entry name" value="Type I PLP-dependent aspartate aminotransferase-like (Major domain)"/>
    <property type="match status" value="1"/>
</dbReference>
<dbReference type="InParanoid" id="A0A0D1Y3K6"/>
<organism evidence="2 3">
    <name type="scientific">Verruconis gallopava</name>
    <dbReference type="NCBI Taxonomy" id="253628"/>
    <lineage>
        <taxon>Eukaryota</taxon>
        <taxon>Fungi</taxon>
        <taxon>Dikarya</taxon>
        <taxon>Ascomycota</taxon>
        <taxon>Pezizomycotina</taxon>
        <taxon>Dothideomycetes</taxon>
        <taxon>Pleosporomycetidae</taxon>
        <taxon>Venturiales</taxon>
        <taxon>Sympoventuriaceae</taxon>
        <taxon>Verruconis</taxon>
    </lineage>
</organism>
<dbReference type="AlphaFoldDB" id="A0A0D1Y3K6"/>
<dbReference type="Pfam" id="PF00155">
    <property type="entry name" value="Aminotran_1_2"/>
    <property type="match status" value="1"/>
</dbReference>
<gene>
    <name evidence="2" type="ORF">PV09_00378</name>
</gene>
<dbReference type="RefSeq" id="XP_016219370.1">
    <property type="nucleotide sequence ID" value="XM_016353113.1"/>
</dbReference>
<protein>
    <recommendedName>
        <fullName evidence="1">Aminotransferase class I/classII large domain-containing protein</fullName>
    </recommendedName>
</protein>
<dbReference type="STRING" id="253628.A0A0D1Y3K6"/>
<evidence type="ECO:0000313" key="2">
    <source>
        <dbReference type="EMBL" id="KIW09501.1"/>
    </source>
</evidence>
<dbReference type="Gene3D" id="3.90.1150.10">
    <property type="entry name" value="Aspartate Aminotransferase, domain 1"/>
    <property type="match status" value="1"/>
</dbReference>
<dbReference type="EMBL" id="KN847529">
    <property type="protein sequence ID" value="KIW09501.1"/>
    <property type="molecule type" value="Genomic_DNA"/>
</dbReference>
<dbReference type="InterPro" id="IPR015424">
    <property type="entry name" value="PyrdxlP-dep_Trfase"/>
</dbReference>
<dbReference type="InterPro" id="IPR015421">
    <property type="entry name" value="PyrdxlP-dep_Trfase_major"/>
</dbReference>
<evidence type="ECO:0000313" key="3">
    <source>
        <dbReference type="Proteomes" id="UP000053259"/>
    </source>
</evidence>